<accession>A0A1D7U1N0</accession>
<keyword evidence="3" id="KW-1185">Reference proteome</keyword>
<dbReference type="RefSeq" id="WP_069690497.1">
    <property type="nucleotide sequence ID" value="NZ_CP017147.1"/>
</dbReference>
<name>A0A1D7U1N0_9HYPH</name>
<dbReference type="InterPro" id="IPR027373">
    <property type="entry name" value="RHH_dom"/>
</dbReference>
<gene>
    <name evidence="2" type="ORF">BHK69_13160</name>
</gene>
<dbReference type="Proteomes" id="UP000094969">
    <property type="component" value="Chromosome"/>
</dbReference>
<evidence type="ECO:0000259" key="1">
    <source>
        <dbReference type="Pfam" id="PF13467"/>
    </source>
</evidence>
<dbReference type="KEGG" id="bvv:BHK69_13160"/>
<dbReference type="Gene3D" id="1.10.3990.20">
    <property type="entry name" value="protein bp1543"/>
    <property type="match status" value="1"/>
</dbReference>
<dbReference type="InterPro" id="IPR038268">
    <property type="entry name" value="RHH_sf"/>
</dbReference>
<reference evidence="2 3" key="1">
    <citation type="journal article" date="2015" name="Antonie Van Leeuwenhoek">
        <title>Bosea vaviloviae sp. nov., a new species of slow-growing rhizobia isolated from nodules of the relict species Vavilovia formosa (Stev.) Fed.</title>
        <authorList>
            <person name="Safronova V.I."/>
            <person name="Kuznetsova I.G."/>
            <person name="Sazanova A.L."/>
            <person name="Kimeklis A.K."/>
            <person name="Belimov A.A."/>
            <person name="Andronov E.E."/>
            <person name="Pinaev A.G."/>
            <person name="Chizhevskaya E.P."/>
            <person name="Pukhaev A.R."/>
            <person name="Popov K.P."/>
            <person name="Willems A."/>
            <person name="Tikhonovich I.A."/>
        </authorList>
    </citation>
    <scope>NUCLEOTIDE SEQUENCE [LARGE SCALE GENOMIC DNA]</scope>
    <source>
        <strain evidence="2 3">Vaf18</strain>
    </source>
</reference>
<feature type="domain" description="Ribbon-helix-helix" evidence="1">
    <location>
        <begin position="22"/>
        <end position="83"/>
    </location>
</feature>
<evidence type="ECO:0000313" key="3">
    <source>
        <dbReference type="Proteomes" id="UP000094969"/>
    </source>
</evidence>
<evidence type="ECO:0000313" key="2">
    <source>
        <dbReference type="EMBL" id="AOO81283.1"/>
    </source>
</evidence>
<dbReference type="EMBL" id="CP017147">
    <property type="protein sequence ID" value="AOO81283.1"/>
    <property type="molecule type" value="Genomic_DNA"/>
</dbReference>
<organism evidence="2 3">
    <name type="scientific">Bosea vaviloviae</name>
    <dbReference type="NCBI Taxonomy" id="1526658"/>
    <lineage>
        <taxon>Bacteria</taxon>
        <taxon>Pseudomonadati</taxon>
        <taxon>Pseudomonadota</taxon>
        <taxon>Alphaproteobacteria</taxon>
        <taxon>Hyphomicrobiales</taxon>
        <taxon>Boseaceae</taxon>
        <taxon>Bosea</taxon>
    </lineage>
</organism>
<protein>
    <recommendedName>
        <fullName evidence="1">Ribbon-helix-helix domain-containing protein</fullName>
    </recommendedName>
</protein>
<dbReference type="STRING" id="1526658.BHK69_13160"/>
<sequence length="208" mass="22860">MSAEALPSETGLTTGRALARRTRILSFGGRRHIFALEEPFWTSLEQMAARQSVKLSQLISMVLAEHAGENQTSLLRAAVVRWLLDECDRHYAILLSSIRGILSAIPAPAVAMTDKQQVIAQNLPFARLLDERLQSEGDTNPELTLRLNVPPARLIALLTVDPHRAIGVPFTLRSSIRKISGIMNTSVIDPTGEKPVFMCVVRSVEGVN</sequence>
<dbReference type="OrthoDB" id="5458732at2"/>
<dbReference type="Pfam" id="PF13467">
    <property type="entry name" value="RHH_4"/>
    <property type="match status" value="1"/>
</dbReference>
<proteinExistence type="predicted"/>
<dbReference type="AlphaFoldDB" id="A0A1D7U1N0"/>